<dbReference type="Pfam" id="PF15656">
    <property type="entry name" value="Tox-HDC"/>
    <property type="match status" value="1"/>
</dbReference>
<protein>
    <recommendedName>
        <fullName evidence="4">RHS repeat-associated core domain-containing protein</fullName>
    </recommendedName>
</protein>
<dbReference type="InterPro" id="IPR022385">
    <property type="entry name" value="Rhs_assc_core"/>
</dbReference>
<keyword evidence="1" id="KW-0812">Transmembrane</keyword>
<dbReference type="KEGG" id="ssyi:EKG83_32065"/>
<dbReference type="NCBIfam" id="TIGR01643">
    <property type="entry name" value="YD_repeat_2x"/>
    <property type="match status" value="2"/>
</dbReference>
<name>A0A5Q0H638_SACSY</name>
<evidence type="ECO:0000256" key="1">
    <source>
        <dbReference type="SAM" id="Phobius"/>
    </source>
</evidence>
<evidence type="ECO:0008006" key="4">
    <source>
        <dbReference type="Google" id="ProtNLM"/>
    </source>
</evidence>
<dbReference type="PANTHER" id="PTHR32305">
    <property type="match status" value="1"/>
</dbReference>
<accession>A0A5Q0H638</accession>
<proteinExistence type="predicted"/>
<keyword evidence="1" id="KW-1133">Transmembrane helix</keyword>
<evidence type="ECO:0000313" key="3">
    <source>
        <dbReference type="Proteomes" id="UP000325787"/>
    </source>
</evidence>
<dbReference type="EMBL" id="CP034550">
    <property type="protein sequence ID" value="QFZ21404.1"/>
    <property type="molecule type" value="Genomic_DNA"/>
</dbReference>
<keyword evidence="1" id="KW-0472">Membrane</keyword>
<dbReference type="PANTHER" id="PTHR32305:SF15">
    <property type="entry name" value="PROTEIN RHSA-RELATED"/>
    <property type="match status" value="1"/>
</dbReference>
<dbReference type="InterPro" id="IPR031325">
    <property type="entry name" value="RHS_repeat"/>
</dbReference>
<dbReference type="OrthoDB" id="4981820at2"/>
<gene>
    <name evidence="2" type="ORF">EKG83_32065</name>
</gene>
<dbReference type="InterPro" id="IPR006530">
    <property type="entry name" value="YD"/>
</dbReference>
<dbReference type="NCBIfam" id="TIGR03696">
    <property type="entry name" value="Rhs_assc_core"/>
    <property type="match status" value="1"/>
</dbReference>
<evidence type="ECO:0000313" key="2">
    <source>
        <dbReference type="EMBL" id="QFZ21404.1"/>
    </source>
</evidence>
<dbReference type="Gene3D" id="2.180.10.10">
    <property type="entry name" value="RHS repeat-associated core"/>
    <property type="match status" value="2"/>
</dbReference>
<organism evidence="2 3">
    <name type="scientific">Saccharothrix syringae</name>
    <name type="common">Nocardiopsis syringae</name>
    <dbReference type="NCBI Taxonomy" id="103733"/>
    <lineage>
        <taxon>Bacteria</taxon>
        <taxon>Bacillati</taxon>
        <taxon>Actinomycetota</taxon>
        <taxon>Actinomycetes</taxon>
        <taxon>Pseudonocardiales</taxon>
        <taxon>Pseudonocardiaceae</taxon>
        <taxon>Saccharothrix</taxon>
    </lineage>
</organism>
<sequence length="1629" mass="176124">MNSFFTQATNFGSAVSGGVDPRTGLFNARLALGEIVGNRNLGPSLPLVLGYSPLTSADVGFGRGVSPGLTTYDTDDRLLVLSTGEQYKIQETATNVVLRQHKLDTVHVTKDRDSYRIAHKSGDVEVLTGPRNAVKLKVPTALLTPSGHGLTLTWDFSGPQPRLQQIRDENDVLLSVDHTATSKTTLHVLPGQPEGYDVELRFRNGLLDSAHHLGLGAGTPLVWNFTYTPMGQRGEWGSWLTGVTMPGGMSETAYYRNDGRGHQFPVSAGLPALPFVERFTQSPGGGQPTVETTYSYTDNNFLGGHSGVGWDSGRDNLYEVLSDYSYGSTESLVCAGRTTTTVREYDRYHLQTAETTRRNGCSRGVAIDYHAVVGRPFDQQPAQFQLPKKRTVTWTDDRRQTRDEVTLTGFDAAGNPQSRTEPDGTATAWEYYPAGGSGDDCPPEPNGFTRLLAAVTRTPPPTDFDAPVHRTSYRYAAHRGTPDSRVGTAVLKSAELHHADDEPLHRKDFTYGTSGPEFGRVTGVVETEYAGDGTPYAATHAFGFSVRGDALLQTHSVTTHDRLTTTRSETRSRFTGRLRSTTDPQANVTTATYDGLGRLLTRTLNPDTPYQAVESRAYAMGGDAPFVVTTADALGNQLRESLDGAGRPIRRERRDVDGDGAWYTVQELGYDEQGRVSSISDRDHVRGGGAIGLVRTFAYDDWGLLSTTTGDDGTGELTRHDPVRRTTTTQLLGGGTPVSGTEVTTHDTRGEPVSVERFDLAGASAGRRLLERDGWGRPRRETDELGHVTSHDYDARDRLVRTTLPDGTLISREHAPFSPDVLITGLAVDGTPYGAQRFDGLGRLTGTTSGGRTWSFDYAATGDPVPSSVTAPDGQLRTYRFVPQLDNALSQVQAGPVTQRFTRDPVTGSVTTALADGAAITRDHYPSGLLRTDTTSLPDQPDGTTQYDYTVNGLDQGHTGVDGTTEQITRDDHGRISAVTDPAVRASLGYDTAGRLTGWTALDRQSGHTLTTALDLDDFGREVRRTITDDRGASWTLTQAWQADDLLSRRTFSRDGTVLRDESFAYDSRGRLTGYTCDGTSPPLDEHGNAVTRQSFTYDGHGNLTRCVTEFPGGSDTATHLFENPADPCQPTGVRHTHPAYPARVDLRYDAAGRLVADDAGRALAYDALGRLRSVGPASRYGYDPLNRLVTQETGDGTSVLHYRGDTLASVVEGDRRTRLLQLDQACVAQRSEGARAETRLFGTDGKRTVLVAGTGGQHEEYAYTAYGSRSVSRTADAAGASALGYDGERVDPALGWSYLGNGYRAYSPALMRFTAPDSESPFGAGGINPYAYCLGDPVNRVDPSGHLSWQAWLAIGLGVAGLALTVVTGGLAIAAAGGVVAAVSAASTTTLVVGALGVASDVTAIVGGALEEASPKASSVLGWVSLGTGLAGLAEAGVRMAGRLSGLARRSPELAEDLGRSTRSALRSHDTDVVWAEVVPDERQYDDLTRFKYVRNRGRRRVWLTKYAIYGDAIRPYVESALRRRRPLTILSGTHGGTFGYRTTRSAARGFFNDDWAMVNSLREQRGFPRGLIKVVDTSGLSWRGLRRILHGDREVIAAFCHSRNDVAIRRILGLDADVSYVLDEWLH</sequence>
<feature type="transmembrane region" description="Helical" evidence="1">
    <location>
        <begin position="1380"/>
        <end position="1401"/>
    </location>
</feature>
<dbReference type="InterPro" id="IPR028897">
    <property type="entry name" value="Tox-HDC_dom"/>
</dbReference>
<keyword evidence="3" id="KW-1185">Reference proteome</keyword>
<feature type="transmembrane region" description="Helical" evidence="1">
    <location>
        <begin position="1350"/>
        <end position="1373"/>
    </location>
</feature>
<dbReference type="RefSeq" id="WP_033435647.1">
    <property type="nucleotide sequence ID" value="NZ_CP034550.1"/>
</dbReference>
<dbReference type="Proteomes" id="UP000325787">
    <property type="component" value="Chromosome"/>
</dbReference>
<reference evidence="3" key="1">
    <citation type="journal article" date="2021" name="Curr. Microbiol.">
        <title>Complete genome of nocamycin-producing strain Saccharothrix syringae NRRL B-16468 reveals the biosynthetic potential for secondary metabolites.</title>
        <authorList>
            <person name="Mo X."/>
            <person name="Yang S."/>
        </authorList>
    </citation>
    <scope>NUCLEOTIDE SEQUENCE [LARGE SCALE GENOMIC DNA]</scope>
    <source>
        <strain evidence="3">ATCC 51364 / DSM 43886 / JCM 6844 / KCTC 9398 / NBRC 14523 / NRRL B-16468 / INA 2240</strain>
    </source>
</reference>
<dbReference type="Pfam" id="PF05593">
    <property type="entry name" value="RHS_repeat"/>
    <property type="match status" value="2"/>
</dbReference>
<dbReference type="InterPro" id="IPR050708">
    <property type="entry name" value="T6SS_VgrG/RHS"/>
</dbReference>